<accession>A0A5R9GHN4</accession>
<dbReference type="InterPro" id="IPR020449">
    <property type="entry name" value="Tscrpt_reg_AraC-type_HTH"/>
</dbReference>
<organism evidence="5 6">
    <name type="scientific">Paenibacillus antri</name>
    <dbReference type="NCBI Taxonomy" id="2582848"/>
    <lineage>
        <taxon>Bacteria</taxon>
        <taxon>Bacillati</taxon>
        <taxon>Bacillota</taxon>
        <taxon>Bacilli</taxon>
        <taxon>Bacillales</taxon>
        <taxon>Paenibacillaceae</taxon>
        <taxon>Paenibacillus</taxon>
    </lineage>
</organism>
<sequence>MNGLKEARCPVDGIDKPYYRQYLEGRVRLERTIVIDELVTLFYFEFAKNYRFAGESHDFWEMVYVDHGEVTVTADDAQCRLTPGTIIFHKPGEFHSFYASGGTAPNIVVVSFCSDSPAMAAFERAVFRLDDKERDLLSGIVREGKAGFRFPFTYPLIRREDAPFGCEQRLLHYLESFLLRLLCSNTRGAAQTSPRSLPRDKEYRSLVQAVIGFMERRIDEPLTLGEISQAMHVTKARLKEVFKEQTGQSVMRYFSLMKMERAKKIIREEACSFSEVAERLGFATPQYFSNAFKKLTGASPSEYARSVKARSEDF</sequence>
<keyword evidence="2" id="KW-0238">DNA-binding</keyword>
<dbReference type="EMBL" id="VCIW01000012">
    <property type="protein sequence ID" value="TLS50985.1"/>
    <property type="molecule type" value="Genomic_DNA"/>
</dbReference>
<dbReference type="InterPro" id="IPR014710">
    <property type="entry name" value="RmlC-like_jellyroll"/>
</dbReference>
<reference evidence="5 6" key="1">
    <citation type="submission" date="2019-05" db="EMBL/GenBank/DDBJ databases">
        <authorList>
            <person name="Narsing Rao M.P."/>
            <person name="Li W.J."/>
        </authorList>
    </citation>
    <scope>NUCLEOTIDE SEQUENCE [LARGE SCALE GENOMIC DNA]</scope>
    <source>
        <strain evidence="5 6">SYSU_K30003</strain>
    </source>
</reference>
<evidence type="ECO:0000256" key="1">
    <source>
        <dbReference type="ARBA" id="ARBA00023015"/>
    </source>
</evidence>
<dbReference type="InterPro" id="IPR009057">
    <property type="entry name" value="Homeodomain-like_sf"/>
</dbReference>
<gene>
    <name evidence="5" type="ORF">FE782_17455</name>
</gene>
<dbReference type="Pfam" id="PF02311">
    <property type="entry name" value="AraC_binding"/>
    <property type="match status" value="1"/>
</dbReference>
<dbReference type="Proteomes" id="UP000309676">
    <property type="component" value="Unassembled WGS sequence"/>
</dbReference>
<dbReference type="InterPro" id="IPR003313">
    <property type="entry name" value="AraC-bd"/>
</dbReference>
<dbReference type="OrthoDB" id="249627at2"/>
<dbReference type="PRINTS" id="PR00032">
    <property type="entry name" value="HTHARAC"/>
</dbReference>
<dbReference type="PROSITE" id="PS01124">
    <property type="entry name" value="HTH_ARAC_FAMILY_2"/>
    <property type="match status" value="1"/>
</dbReference>
<dbReference type="InterPro" id="IPR037923">
    <property type="entry name" value="HTH-like"/>
</dbReference>
<dbReference type="PANTHER" id="PTHR43280:SF2">
    <property type="entry name" value="HTH-TYPE TRANSCRIPTIONAL REGULATOR EXSA"/>
    <property type="match status" value="1"/>
</dbReference>
<dbReference type="PROSITE" id="PS00041">
    <property type="entry name" value="HTH_ARAC_FAMILY_1"/>
    <property type="match status" value="1"/>
</dbReference>
<protein>
    <submittedName>
        <fullName evidence="5">Helix-turn-helix domain-containing protein</fullName>
    </submittedName>
</protein>
<dbReference type="GO" id="GO:0003700">
    <property type="term" value="F:DNA-binding transcription factor activity"/>
    <property type="evidence" value="ECO:0007669"/>
    <property type="project" value="InterPro"/>
</dbReference>
<dbReference type="SMART" id="SM00342">
    <property type="entry name" value="HTH_ARAC"/>
    <property type="match status" value="1"/>
</dbReference>
<dbReference type="SUPFAM" id="SSF46689">
    <property type="entry name" value="Homeodomain-like"/>
    <property type="match status" value="2"/>
</dbReference>
<dbReference type="SUPFAM" id="SSF51215">
    <property type="entry name" value="Regulatory protein AraC"/>
    <property type="match status" value="1"/>
</dbReference>
<keyword evidence="6" id="KW-1185">Reference proteome</keyword>
<dbReference type="Pfam" id="PF12833">
    <property type="entry name" value="HTH_18"/>
    <property type="match status" value="1"/>
</dbReference>
<keyword evidence="3" id="KW-0804">Transcription</keyword>
<dbReference type="InterPro" id="IPR018062">
    <property type="entry name" value="HTH_AraC-typ_CS"/>
</dbReference>
<dbReference type="Gene3D" id="2.60.120.10">
    <property type="entry name" value="Jelly Rolls"/>
    <property type="match status" value="1"/>
</dbReference>
<evidence type="ECO:0000256" key="3">
    <source>
        <dbReference type="ARBA" id="ARBA00023163"/>
    </source>
</evidence>
<evidence type="ECO:0000259" key="4">
    <source>
        <dbReference type="PROSITE" id="PS01124"/>
    </source>
</evidence>
<evidence type="ECO:0000256" key="2">
    <source>
        <dbReference type="ARBA" id="ARBA00023125"/>
    </source>
</evidence>
<evidence type="ECO:0000313" key="6">
    <source>
        <dbReference type="Proteomes" id="UP000309676"/>
    </source>
</evidence>
<evidence type="ECO:0000313" key="5">
    <source>
        <dbReference type="EMBL" id="TLS50985.1"/>
    </source>
</evidence>
<name>A0A5R9GHN4_9BACL</name>
<dbReference type="InterPro" id="IPR018060">
    <property type="entry name" value="HTH_AraC"/>
</dbReference>
<dbReference type="AlphaFoldDB" id="A0A5R9GHN4"/>
<feature type="domain" description="HTH araC/xylS-type" evidence="4">
    <location>
        <begin position="208"/>
        <end position="306"/>
    </location>
</feature>
<proteinExistence type="predicted"/>
<dbReference type="GO" id="GO:0043565">
    <property type="term" value="F:sequence-specific DNA binding"/>
    <property type="evidence" value="ECO:0007669"/>
    <property type="project" value="InterPro"/>
</dbReference>
<dbReference type="PANTHER" id="PTHR43280">
    <property type="entry name" value="ARAC-FAMILY TRANSCRIPTIONAL REGULATOR"/>
    <property type="match status" value="1"/>
</dbReference>
<comment type="caution">
    <text evidence="5">The sequence shown here is derived from an EMBL/GenBank/DDBJ whole genome shotgun (WGS) entry which is preliminary data.</text>
</comment>
<keyword evidence="1" id="KW-0805">Transcription regulation</keyword>
<dbReference type="Gene3D" id="1.10.10.60">
    <property type="entry name" value="Homeodomain-like"/>
    <property type="match status" value="1"/>
</dbReference>